<accession>A0A7W7SBH8</accession>
<dbReference type="Proteomes" id="UP000573327">
    <property type="component" value="Unassembled WGS sequence"/>
</dbReference>
<sequence length="496" mass="50918">MKTPRTRDAMAGPLRRASTFCLLLVLALMARATWLAVAEADGYTSNPANARITIDRYAQPLGNILVGGQPVTGSVPTEGPLAFKRSYTDGPLYASLTGYTSQAYGSNQLESIFADLLDGSDPRLTGPVEALTDPLTRSRPAGGDVVTTIDPAVQRAGWAALGGRQGAAVAIDPATGRILGLVSTPSYDPSGITGRSKADERAWQALSADSGKAMVNGALRATYAPGSTFKLVVAAAALESGLYPNVDTPTASPNPYTLPGTRTVLTNENAAAPCANATLRTALEYSCNNVFAKAAADLGEAKLSAQAAKFGFNLEKLDTPVRAATSVYPAGMEPSQVALTGIGQFSVTATPLQMALVSAAVANDGVLMTPSTVSKLTDHSGRTVQEFAPAELGRVMSAQTAKQLQSAMVSVVTDGTGKAAAIPGLTVGGKTGTAQHGVDNSGLPYAWFTSWADDGKGHRIAVAAVVLNGSTDRDEITGGGLAGPVAKAMTAAYLKR</sequence>
<dbReference type="GO" id="GO:0008658">
    <property type="term" value="F:penicillin binding"/>
    <property type="evidence" value="ECO:0007669"/>
    <property type="project" value="InterPro"/>
</dbReference>
<feature type="domain" description="Penicillin-binding protein transpeptidase" evidence="1">
    <location>
        <begin position="166"/>
        <end position="489"/>
    </location>
</feature>
<dbReference type="GO" id="GO:0005886">
    <property type="term" value="C:plasma membrane"/>
    <property type="evidence" value="ECO:0007669"/>
    <property type="project" value="TreeGrafter"/>
</dbReference>
<proteinExistence type="predicted"/>
<gene>
    <name evidence="3" type="ORF">F4556_002955</name>
</gene>
<dbReference type="Pfam" id="PF00905">
    <property type="entry name" value="Transpeptidase"/>
    <property type="match status" value="1"/>
</dbReference>
<keyword evidence="4" id="KW-1185">Reference proteome</keyword>
<dbReference type="GO" id="GO:0071972">
    <property type="term" value="F:peptidoglycan L,D-transpeptidase activity"/>
    <property type="evidence" value="ECO:0007669"/>
    <property type="project" value="TreeGrafter"/>
</dbReference>
<dbReference type="Gene3D" id="3.90.1310.10">
    <property type="entry name" value="Penicillin-binding protein 2a (Domain 2)"/>
    <property type="match status" value="1"/>
</dbReference>
<comment type="caution">
    <text evidence="3">The sequence shown here is derived from an EMBL/GenBank/DDBJ whole genome shotgun (WGS) entry which is preliminary data.</text>
</comment>
<name>A0A7W7SBH8_9ACTN</name>
<dbReference type="GO" id="GO:0051301">
    <property type="term" value="P:cell division"/>
    <property type="evidence" value="ECO:0007669"/>
    <property type="project" value="UniProtKB-KW"/>
</dbReference>
<organism evidence="3 4">
    <name type="scientific">Kitasatospora gansuensis</name>
    <dbReference type="NCBI Taxonomy" id="258050"/>
    <lineage>
        <taxon>Bacteria</taxon>
        <taxon>Bacillati</taxon>
        <taxon>Actinomycetota</taxon>
        <taxon>Actinomycetes</taxon>
        <taxon>Kitasatosporales</taxon>
        <taxon>Streptomycetaceae</taxon>
        <taxon>Kitasatospora</taxon>
    </lineage>
</organism>
<dbReference type="PANTHER" id="PTHR30627">
    <property type="entry name" value="PEPTIDOGLYCAN D,D-TRANSPEPTIDASE"/>
    <property type="match status" value="1"/>
</dbReference>
<dbReference type="GO" id="GO:0071555">
    <property type="term" value="P:cell wall organization"/>
    <property type="evidence" value="ECO:0007669"/>
    <property type="project" value="TreeGrafter"/>
</dbReference>
<dbReference type="InterPro" id="IPR001460">
    <property type="entry name" value="PCN-bd_Tpept"/>
</dbReference>
<evidence type="ECO:0000259" key="2">
    <source>
        <dbReference type="Pfam" id="PF21922"/>
    </source>
</evidence>
<dbReference type="SUPFAM" id="SSF56601">
    <property type="entry name" value="beta-lactamase/transpeptidase-like"/>
    <property type="match status" value="1"/>
</dbReference>
<dbReference type="PANTHER" id="PTHR30627:SF24">
    <property type="entry name" value="PENICILLIN-BINDING PROTEIN 4B"/>
    <property type="match status" value="1"/>
</dbReference>
<dbReference type="InterPro" id="IPR050515">
    <property type="entry name" value="Beta-lactam/transpept"/>
</dbReference>
<dbReference type="InterPro" id="IPR012338">
    <property type="entry name" value="Beta-lactam/transpept-like"/>
</dbReference>
<keyword evidence="3" id="KW-0131">Cell cycle</keyword>
<feature type="domain" description="Penicillin binding protein A dimerisation" evidence="2">
    <location>
        <begin position="62"/>
        <end position="145"/>
    </location>
</feature>
<reference evidence="3 4" key="1">
    <citation type="submission" date="2020-08" db="EMBL/GenBank/DDBJ databases">
        <title>Sequencing the genomes of 1000 actinobacteria strains.</title>
        <authorList>
            <person name="Klenk H.-P."/>
        </authorList>
    </citation>
    <scope>NUCLEOTIDE SEQUENCE [LARGE SCALE GENOMIC DNA]</scope>
    <source>
        <strain evidence="3 4">DSM 44786</strain>
    </source>
</reference>
<dbReference type="AlphaFoldDB" id="A0A7W7SBH8"/>
<evidence type="ECO:0000313" key="4">
    <source>
        <dbReference type="Proteomes" id="UP000573327"/>
    </source>
</evidence>
<evidence type="ECO:0000313" key="3">
    <source>
        <dbReference type="EMBL" id="MBB4947420.1"/>
    </source>
</evidence>
<dbReference type="InterPro" id="IPR054120">
    <property type="entry name" value="PBPA_dimer"/>
</dbReference>
<dbReference type="EMBL" id="JACHJR010000001">
    <property type="protein sequence ID" value="MBB4947420.1"/>
    <property type="molecule type" value="Genomic_DNA"/>
</dbReference>
<keyword evidence="3" id="KW-0132">Cell division</keyword>
<evidence type="ECO:0000259" key="1">
    <source>
        <dbReference type="Pfam" id="PF00905"/>
    </source>
</evidence>
<dbReference type="Pfam" id="PF21922">
    <property type="entry name" value="PBP_dimer_2"/>
    <property type="match status" value="1"/>
</dbReference>
<protein>
    <submittedName>
        <fullName evidence="3">Cell division protein FtsI/penicillin-binding protein 2</fullName>
    </submittedName>
</protein>
<dbReference type="Gene3D" id="3.40.710.10">
    <property type="entry name" value="DD-peptidase/beta-lactamase superfamily"/>
    <property type="match status" value="1"/>
</dbReference>